<feature type="region of interest" description="Disordered" evidence="1">
    <location>
        <begin position="176"/>
        <end position="225"/>
    </location>
</feature>
<comment type="caution">
    <text evidence="3">The sequence shown here is derived from an EMBL/GenBank/DDBJ whole genome shotgun (WGS) entry which is preliminary data.</text>
</comment>
<evidence type="ECO:0000256" key="2">
    <source>
        <dbReference type="SAM" id="Phobius"/>
    </source>
</evidence>
<evidence type="ECO:0000256" key="1">
    <source>
        <dbReference type="SAM" id="MobiDB-lite"/>
    </source>
</evidence>
<organism evidence="3 4">
    <name type="scientific">Artemisia annua</name>
    <name type="common">Sweet wormwood</name>
    <dbReference type="NCBI Taxonomy" id="35608"/>
    <lineage>
        <taxon>Eukaryota</taxon>
        <taxon>Viridiplantae</taxon>
        <taxon>Streptophyta</taxon>
        <taxon>Embryophyta</taxon>
        <taxon>Tracheophyta</taxon>
        <taxon>Spermatophyta</taxon>
        <taxon>Magnoliopsida</taxon>
        <taxon>eudicotyledons</taxon>
        <taxon>Gunneridae</taxon>
        <taxon>Pentapetalae</taxon>
        <taxon>asterids</taxon>
        <taxon>campanulids</taxon>
        <taxon>Asterales</taxon>
        <taxon>Asteraceae</taxon>
        <taxon>Asteroideae</taxon>
        <taxon>Anthemideae</taxon>
        <taxon>Artemisiinae</taxon>
        <taxon>Artemisia</taxon>
    </lineage>
</organism>
<feature type="compositionally biased region" description="Polar residues" evidence="1">
    <location>
        <begin position="176"/>
        <end position="189"/>
    </location>
</feature>
<dbReference type="AlphaFoldDB" id="A0A2U1NYU8"/>
<reference evidence="3 4" key="1">
    <citation type="journal article" date="2018" name="Mol. Plant">
        <title>The genome of Artemisia annua provides insight into the evolution of Asteraceae family and artemisinin biosynthesis.</title>
        <authorList>
            <person name="Shen Q."/>
            <person name="Zhang L."/>
            <person name="Liao Z."/>
            <person name="Wang S."/>
            <person name="Yan T."/>
            <person name="Shi P."/>
            <person name="Liu M."/>
            <person name="Fu X."/>
            <person name="Pan Q."/>
            <person name="Wang Y."/>
            <person name="Lv Z."/>
            <person name="Lu X."/>
            <person name="Zhang F."/>
            <person name="Jiang W."/>
            <person name="Ma Y."/>
            <person name="Chen M."/>
            <person name="Hao X."/>
            <person name="Li L."/>
            <person name="Tang Y."/>
            <person name="Lv G."/>
            <person name="Zhou Y."/>
            <person name="Sun X."/>
            <person name="Brodelius P.E."/>
            <person name="Rose J.K.C."/>
            <person name="Tang K."/>
        </authorList>
    </citation>
    <scope>NUCLEOTIDE SEQUENCE [LARGE SCALE GENOMIC DNA]</scope>
    <source>
        <strain evidence="4">cv. Huhao1</strain>
        <tissue evidence="3">Leaf</tissue>
    </source>
</reference>
<evidence type="ECO:0000313" key="3">
    <source>
        <dbReference type="EMBL" id="PWA78685.1"/>
    </source>
</evidence>
<feature type="compositionally biased region" description="Polar residues" evidence="1">
    <location>
        <begin position="95"/>
        <end position="116"/>
    </location>
</feature>
<keyword evidence="2" id="KW-0472">Membrane</keyword>
<keyword evidence="4" id="KW-1185">Reference proteome</keyword>
<dbReference type="EMBL" id="PKPP01001954">
    <property type="protein sequence ID" value="PWA78685.1"/>
    <property type="molecule type" value="Genomic_DNA"/>
</dbReference>
<dbReference type="Proteomes" id="UP000245207">
    <property type="component" value="Unassembled WGS sequence"/>
</dbReference>
<evidence type="ECO:0000313" key="4">
    <source>
        <dbReference type="Proteomes" id="UP000245207"/>
    </source>
</evidence>
<feature type="region of interest" description="Disordered" evidence="1">
    <location>
        <begin position="74"/>
        <end position="126"/>
    </location>
</feature>
<protein>
    <submittedName>
        <fullName evidence="3">Uncharacterized protein</fullName>
    </submittedName>
</protein>
<dbReference type="OrthoDB" id="1938687at2759"/>
<keyword evidence="2" id="KW-1133">Transmembrane helix</keyword>
<keyword evidence="2" id="KW-0812">Transmembrane</keyword>
<gene>
    <name evidence="3" type="ORF">CTI12_AA210980</name>
</gene>
<proteinExistence type="predicted"/>
<accession>A0A2U1NYU8</accession>
<feature type="compositionally biased region" description="Low complexity" evidence="1">
    <location>
        <begin position="209"/>
        <end position="225"/>
    </location>
</feature>
<feature type="transmembrane region" description="Helical" evidence="2">
    <location>
        <begin position="51"/>
        <end position="70"/>
    </location>
</feature>
<dbReference type="STRING" id="35608.A0A2U1NYU8"/>
<sequence length="225" mass="24308">METDDVEVKKEVSDQLLTADLNQDGFDEDMKVAEKVTGDIKTTEMASSDPAVTVLTGLVVLLLTSIGAIYHSKRTKSTPPVTTPVQKEDLKEAEPSTNPSSLIQQKEEQTLVTSAASLAESKEDVSEEISHINAPSVELLSEFVFGEEVTSSVRSYMSPEANASNSLVQTTVSFSRTSTSYTEISTGDSHTARKPRRKAAESSSMATPSSVRRSSRIQSRSVMSP</sequence>
<name>A0A2U1NYU8_ARTAN</name>